<keyword evidence="3" id="KW-0732">Signal</keyword>
<sequence>MVGMGVRKVFVVLAALVAAVVGAGPALADGAPSAADLHVAQTLGERELTVVIRRAEPVPGPLRVEVVTHAGTAPGTLVLRAAATGASTSDEPSTPSEATLALGERPGPYAATLRVDRTGPWELAVDDGERVARIPFIVPERVVSAWEKAAYGGFVGAGLFMLVTVVVAVRVRRGWVALAPAGAVVAALAVGMTAALLSASLPPPVPPGLLTDPTGGAPEARLSTVDYSRPPVNLLVRADGDGVGRPLDLRIGLTDTGSGRPADDLLVRDNALIHLVVVGPTGELWHLHPIRTAPGEYTARLTPPAPGEYALAAELSRRGGGVQLLRSEFTVGAPGTDYRPAPGPGPRDIEGTTVTVDVSGLTTQAASAVTARFGDTADLQPWLGMAGHLIIVGPLSTSAADAPVWAHVHAMIPASMGRPDETVASFGPEVSFAYRFPLPGRYRLWVQAERDYRVLTVPVEVVVR</sequence>
<evidence type="ECO:0008006" key="6">
    <source>
        <dbReference type="Google" id="ProtNLM"/>
    </source>
</evidence>
<dbReference type="EMBL" id="BMRB01000002">
    <property type="protein sequence ID" value="GGS30752.1"/>
    <property type="molecule type" value="Genomic_DNA"/>
</dbReference>
<feature type="transmembrane region" description="Helical" evidence="2">
    <location>
        <begin position="149"/>
        <end position="169"/>
    </location>
</feature>
<protein>
    <recommendedName>
        <fullName evidence="6">Secreted protein</fullName>
    </recommendedName>
</protein>
<evidence type="ECO:0000256" key="2">
    <source>
        <dbReference type="SAM" id="Phobius"/>
    </source>
</evidence>
<proteinExistence type="predicted"/>
<keyword evidence="2" id="KW-1133">Transmembrane helix</keyword>
<name>A0A918GDU4_9PSEU</name>
<dbReference type="AlphaFoldDB" id="A0A918GDU4"/>
<evidence type="ECO:0000313" key="4">
    <source>
        <dbReference type="EMBL" id="GGS30752.1"/>
    </source>
</evidence>
<accession>A0A918GDU4</accession>
<organism evidence="4 5">
    <name type="scientific">Actinokineospora fastidiosa</name>
    <dbReference type="NCBI Taxonomy" id="1816"/>
    <lineage>
        <taxon>Bacteria</taxon>
        <taxon>Bacillati</taxon>
        <taxon>Actinomycetota</taxon>
        <taxon>Actinomycetes</taxon>
        <taxon>Pseudonocardiales</taxon>
        <taxon>Pseudonocardiaceae</taxon>
        <taxon>Actinokineospora</taxon>
    </lineage>
</organism>
<feature type="signal peptide" evidence="3">
    <location>
        <begin position="1"/>
        <end position="28"/>
    </location>
</feature>
<reference evidence="4" key="2">
    <citation type="submission" date="2020-09" db="EMBL/GenBank/DDBJ databases">
        <authorList>
            <person name="Sun Q."/>
            <person name="Ohkuma M."/>
        </authorList>
    </citation>
    <scope>NUCLEOTIDE SEQUENCE</scope>
    <source>
        <strain evidence="4">JCM 3276</strain>
    </source>
</reference>
<evidence type="ECO:0000256" key="1">
    <source>
        <dbReference type="SAM" id="MobiDB-lite"/>
    </source>
</evidence>
<evidence type="ECO:0000313" key="5">
    <source>
        <dbReference type="Proteomes" id="UP000660680"/>
    </source>
</evidence>
<feature type="region of interest" description="Disordered" evidence="1">
    <location>
        <begin position="83"/>
        <end position="102"/>
    </location>
</feature>
<comment type="caution">
    <text evidence="4">The sequence shown here is derived from an EMBL/GenBank/DDBJ whole genome shotgun (WGS) entry which is preliminary data.</text>
</comment>
<reference evidence="4" key="1">
    <citation type="journal article" date="2014" name="Int. J. Syst. Evol. Microbiol.">
        <title>Complete genome sequence of Corynebacterium casei LMG S-19264T (=DSM 44701T), isolated from a smear-ripened cheese.</title>
        <authorList>
            <consortium name="US DOE Joint Genome Institute (JGI-PGF)"/>
            <person name="Walter F."/>
            <person name="Albersmeier A."/>
            <person name="Kalinowski J."/>
            <person name="Ruckert C."/>
        </authorList>
    </citation>
    <scope>NUCLEOTIDE SEQUENCE</scope>
    <source>
        <strain evidence="4">JCM 3276</strain>
    </source>
</reference>
<keyword evidence="2" id="KW-0472">Membrane</keyword>
<keyword evidence="5" id="KW-1185">Reference proteome</keyword>
<dbReference type="Proteomes" id="UP000660680">
    <property type="component" value="Unassembled WGS sequence"/>
</dbReference>
<evidence type="ECO:0000256" key="3">
    <source>
        <dbReference type="SAM" id="SignalP"/>
    </source>
</evidence>
<feature type="transmembrane region" description="Helical" evidence="2">
    <location>
        <begin position="176"/>
        <end position="197"/>
    </location>
</feature>
<keyword evidence="2" id="KW-0812">Transmembrane</keyword>
<feature type="compositionally biased region" description="Polar residues" evidence="1">
    <location>
        <begin position="85"/>
        <end position="97"/>
    </location>
</feature>
<feature type="chain" id="PRO_5038031125" description="Secreted protein" evidence="3">
    <location>
        <begin position="29"/>
        <end position="464"/>
    </location>
</feature>
<gene>
    <name evidence="4" type="ORF">GCM10010171_25460</name>
</gene>